<protein>
    <submittedName>
        <fullName evidence="2">Uncharacterized protein</fullName>
    </submittedName>
</protein>
<sequence>MKEVGRPNLADCFPVLKIVDPHGIRRRTGNYFWKLLNIFKRLVKERLELRKETGYSTRNDMLDSMLNAQENNQNMYKDMIERLSVVRISSLVRFYCRIPLSPVLSWAEKGSKTK</sequence>
<organism evidence="2 3">
    <name type="scientific">Crotalaria pallida</name>
    <name type="common">Smooth rattlebox</name>
    <name type="synonym">Crotalaria striata</name>
    <dbReference type="NCBI Taxonomy" id="3830"/>
    <lineage>
        <taxon>Eukaryota</taxon>
        <taxon>Viridiplantae</taxon>
        <taxon>Streptophyta</taxon>
        <taxon>Embryophyta</taxon>
        <taxon>Tracheophyta</taxon>
        <taxon>Spermatophyta</taxon>
        <taxon>Magnoliopsida</taxon>
        <taxon>eudicotyledons</taxon>
        <taxon>Gunneridae</taxon>
        <taxon>Pentapetalae</taxon>
        <taxon>rosids</taxon>
        <taxon>fabids</taxon>
        <taxon>Fabales</taxon>
        <taxon>Fabaceae</taxon>
        <taxon>Papilionoideae</taxon>
        <taxon>50 kb inversion clade</taxon>
        <taxon>genistoids sensu lato</taxon>
        <taxon>core genistoids</taxon>
        <taxon>Crotalarieae</taxon>
        <taxon>Crotalaria</taxon>
    </lineage>
</organism>
<comment type="similarity">
    <text evidence="1">Belongs to the cytochrome P450 family.</text>
</comment>
<reference evidence="2 3" key="1">
    <citation type="submission" date="2024-01" db="EMBL/GenBank/DDBJ databases">
        <title>The genomes of 5 underutilized Papilionoideae crops provide insights into root nodulation and disease resistanc.</title>
        <authorList>
            <person name="Yuan L."/>
        </authorList>
    </citation>
    <scope>NUCLEOTIDE SEQUENCE [LARGE SCALE GENOMIC DNA]</scope>
    <source>
        <strain evidence="2">ZHUSHIDOU_FW_LH</strain>
        <tissue evidence="2">Leaf</tissue>
    </source>
</reference>
<evidence type="ECO:0000256" key="1">
    <source>
        <dbReference type="ARBA" id="ARBA00010617"/>
    </source>
</evidence>
<dbReference type="Proteomes" id="UP001372338">
    <property type="component" value="Unassembled WGS sequence"/>
</dbReference>
<dbReference type="EMBL" id="JAYWIO010000003">
    <property type="protein sequence ID" value="KAK7273724.1"/>
    <property type="molecule type" value="Genomic_DNA"/>
</dbReference>
<dbReference type="PANTHER" id="PTHR47950">
    <property type="entry name" value="CYTOCHROME P450, FAMILY 76, SUBFAMILY C, POLYPEPTIDE 5-RELATED"/>
    <property type="match status" value="1"/>
</dbReference>
<dbReference type="SUPFAM" id="SSF48264">
    <property type="entry name" value="Cytochrome P450"/>
    <property type="match status" value="1"/>
</dbReference>
<keyword evidence="3" id="KW-1185">Reference proteome</keyword>
<dbReference type="Gene3D" id="1.10.630.10">
    <property type="entry name" value="Cytochrome P450"/>
    <property type="match status" value="1"/>
</dbReference>
<evidence type="ECO:0000313" key="3">
    <source>
        <dbReference type="Proteomes" id="UP001372338"/>
    </source>
</evidence>
<dbReference type="InterPro" id="IPR036396">
    <property type="entry name" value="Cyt_P450_sf"/>
</dbReference>
<evidence type="ECO:0000313" key="2">
    <source>
        <dbReference type="EMBL" id="KAK7273724.1"/>
    </source>
</evidence>
<name>A0AAN9FE19_CROPI</name>
<accession>A0AAN9FE19</accession>
<dbReference type="GO" id="GO:0004497">
    <property type="term" value="F:monooxygenase activity"/>
    <property type="evidence" value="ECO:0007669"/>
    <property type="project" value="InterPro"/>
</dbReference>
<dbReference type="GO" id="GO:0016705">
    <property type="term" value="F:oxidoreductase activity, acting on paired donors, with incorporation or reduction of molecular oxygen"/>
    <property type="evidence" value="ECO:0007669"/>
    <property type="project" value="InterPro"/>
</dbReference>
<gene>
    <name evidence="2" type="ORF">RIF29_14784</name>
</gene>
<dbReference type="GO" id="GO:0005506">
    <property type="term" value="F:iron ion binding"/>
    <property type="evidence" value="ECO:0007669"/>
    <property type="project" value="InterPro"/>
</dbReference>
<dbReference type="AlphaFoldDB" id="A0AAN9FE19"/>
<proteinExistence type="inferred from homology"/>
<dbReference type="PANTHER" id="PTHR47950:SF48">
    <property type="entry name" value="CYTOCHROME P450 FAMILY PROTEIN, EXPRESSED"/>
    <property type="match status" value="1"/>
</dbReference>
<dbReference type="GO" id="GO:0020037">
    <property type="term" value="F:heme binding"/>
    <property type="evidence" value="ECO:0007669"/>
    <property type="project" value="InterPro"/>
</dbReference>
<comment type="caution">
    <text evidence="2">The sequence shown here is derived from an EMBL/GenBank/DDBJ whole genome shotgun (WGS) entry which is preliminary data.</text>
</comment>